<gene>
    <name evidence="1" type="ORF">NDU88_001838</name>
</gene>
<proteinExistence type="predicted"/>
<accession>A0AAV7LYT7</accession>
<organism evidence="1 2">
    <name type="scientific">Pleurodeles waltl</name>
    <name type="common">Iberian ribbed newt</name>
    <dbReference type="NCBI Taxonomy" id="8319"/>
    <lineage>
        <taxon>Eukaryota</taxon>
        <taxon>Metazoa</taxon>
        <taxon>Chordata</taxon>
        <taxon>Craniata</taxon>
        <taxon>Vertebrata</taxon>
        <taxon>Euteleostomi</taxon>
        <taxon>Amphibia</taxon>
        <taxon>Batrachia</taxon>
        <taxon>Caudata</taxon>
        <taxon>Salamandroidea</taxon>
        <taxon>Salamandridae</taxon>
        <taxon>Pleurodelinae</taxon>
        <taxon>Pleurodeles</taxon>
    </lineage>
</organism>
<evidence type="ECO:0000313" key="2">
    <source>
        <dbReference type="Proteomes" id="UP001066276"/>
    </source>
</evidence>
<name>A0AAV7LYT7_PLEWA</name>
<protein>
    <submittedName>
        <fullName evidence="1">Uncharacterized protein</fullName>
    </submittedName>
</protein>
<comment type="caution">
    <text evidence="1">The sequence shown here is derived from an EMBL/GenBank/DDBJ whole genome shotgun (WGS) entry which is preliminary data.</text>
</comment>
<keyword evidence="2" id="KW-1185">Reference proteome</keyword>
<reference evidence="1" key="1">
    <citation type="journal article" date="2022" name="bioRxiv">
        <title>Sequencing and chromosome-scale assembly of the giantPleurodeles waltlgenome.</title>
        <authorList>
            <person name="Brown T."/>
            <person name="Elewa A."/>
            <person name="Iarovenko S."/>
            <person name="Subramanian E."/>
            <person name="Araus A.J."/>
            <person name="Petzold A."/>
            <person name="Susuki M."/>
            <person name="Suzuki K.-i.T."/>
            <person name="Hayashi T."/>
            <person name="Toyoda A."/>
            <person name="Oliveira C."/>
            <person name="Osipova E."/>
            <person name="Leigh N.D."/>
            <person name="Simon A."/>
            <person name="Yun M.H."/>
        </authorList>
    </citation>
    <scope>NUCLEOTIDE SEQUENCE</scope>
    <source>
        <strain evidence="1">20211129_DDA</strain>
        <tissue evidence="1">Liver</tissue>
    </source>
</reference>
<evidence type="ECO:0000313" key="1">
    <source>
        <dbReference type="EMBL" id="KAJ1096706.1"/>
    </source>
</evidence>
<dbReference type="AlphaFoldDB" id="A0AAV7LYT7"/>
<dbReference type="EMBL" id="JANPWB010000014">
    <property type="protein sequence ID" value="KAJ1096706.1"/>
    <property type="molecule type" value="Genomic_DNA"/>
</dbReference>
<sequence>MIRSTALLTQQEPTLILLALQFKLVTDPWLLVHELEVSQKEDYGSRANVLHPSAPRTPAGATNNCGLSYNLMQE</sequence>
<dbReference type="Proteomes" id="UP001066276">
    <property type="component" value="Chromosome 10"/>
</dbReference>